<reference evidence="3 4" key="1">
    <citation type="submission" date="2018-08" db="EMBL/GenBank/DDBJ databases">
        <title>Genome analysis of the thermophilic bacterium of the candidate phylum Aminicenantes from deep subsurface aquifer revealed its physiology and ecological role.</title>
        <authorList>
            <person name="Kadnikov V.V."/>
            <person name="Mardanov A.V."/>
            <person name="Beletsky A.V."/>
            <person name="Karnachuk O.V."/>
            <person name="Ravin N.V."/>
        </authorList>
    </citation>
    <scope>NUCLEOTIDE SEQUENCE [LARGE SCALE GENOMIC DNA]</scope>
    <source>
        <strain evidence="3">BY38</strain>
    </source>
</reference>
<dbReference type="EMBL" id="QUAH01000002">
    <property type="protein sequence ID" value="RFT16629.1"/>
    <property type="molecule type" value="Genomic_DNA"/>
</dbReference>
<feature type="transmembrane region" description="Helical" evidence="1">
    <location>
        <begin position="131"/>
        <end position="155"/>
    </location>
</feature>
<accession>A0A3E2BPH5</accession>
<name>A0A3E2BPH5_9BACT</name>
<dbReference type="InterPro" id="IPR012429">
    <property type="entry name" value="HGSNAT_cat"/>
</dbReference>
<keyword evidence="1" id="KW-0472">Membrane</keyword>
<gene>
    <name evidence="3" type="ORF">OP8BY_1242</name>
</gene>
<proteinExistence type="predicted"/>
<evidence type="ECO:0000259" key="2">
    <source>
        <dbReference type="Pfam" id="PF07786"/>
    </source>
</evidence>
<feature type="transmembrane region" description="Helical" evidence="1">
    <location>
        <begin position="82"/>
        <end position="99"/>
    </location>
</feature>
<organism evidence="3 4">
    <name type="scientific">Candidatus Saccharicenans subterraneus</name>
    <dbReference type="NCBI Taxonomy" id="2508984"/>
    <lineage>
        <taxon>Bacteria</taxon>
        <taxon>Candidatus Aminicenantota</taxon>
        <taxon>Candidatus Aminicenantia</taxon>
        <taxon>Candidatus Aminicenantales</taxon>
        <taxon>Candidatus Saccharicenantaceae</taxon>
        <taxon>Candidatus Saccharicenans</taxon>
    </lineage>
</organism>
<comment type="caution">
    <text evidence="3">The sequence shown here is derived from an EMBL/GenBank/DDBJ whole genome shotgun (WGS) entry which is preliminary data.</text>
</comment>
<feature type="transmembrane region" description="Helical" evidence="1">
    <location>
        <begin position="50"/>
        <end position="70"/>
    </location>
</feature>
<feature type="transmembrane region" description="Helical" evidence="1">
    <location>
        <begin position="175"/>
        <end position="196"/>
    </location>
</feature>
<evidence type="ECO:0000256" key="1">
    <source>
        <dbReference type="SAM" id="Phobius"/>
    </source>
</evidence>
<keyword evidence="1" id="KW-1133">Transmembrane helix</keyword>
<keyword evidence="1" id="KW-0812">Transmembrane</keyword>
<feature type="domain" description="Heparan-alpha-glucosaminide N-acetyltransferase catalytic" evidence="2">
    <location>
        <begin position="8"/>
        <end position="228"/>
    </location>
</feature>
<feature type="transmembrane region" description="Helical" evidence="1">
    <location>
        <begin position="220"/>
        <end position="240"/>
    </location>
</feature>
<feature type="transmembrane region" description="Helical" evidence="1">
    <location>
        <begin position="105"/>
        <end position="124"/>
    </location>
</feature>
<feature type="transmembrane region" description="Helical" evidence="1">
    <location>
        <begin position="12"/>
        <end position="30"/>
    </location>
</feature>
<evidence type="ECO:0000313" key="4">
    <source>
        <dbReference type="Proteomes" id="UP000257323"/>
    </source>
</evidence>
<evidence type="ECO:0000313" key="3">
    <source>
        <dbReference type="EMBL" id="RFT16629.1"/>
    </source>
</evidence>
<sequence length="242" mass="27043">MTKDSPARIWEIDFLRGLAIILMVGYHLLYDLGDFAGLEKFLGFTTDLTTPAWLLAQHFFAGLFVVLSGVSSNFSQNNFRRSLKYLAVALLITAASYVFDPESVILFGIIHCLGVSALLYGLFFKKSTATTCLISGAIITGLSTLLPSAHRILAINTNWLLPLGLHRPDFASFDYFPLIPWLGIFLIGAALGRWLYPSRKSLLGRELSPNLFNWCGRHSLWIYLLHQPIILGILYILGYVTL</sequence>
<protein>
    <recommendedName>
        <fullName evidence="2">Heparan-alpha-glucosaminide N-acetyltransferase catalytic domain-containing protein</fullName>
    </recommendedName>
</protein>
<dbReference type="Pfam" id="PF07786">
    <property type="entry name" value="HGSNAT_cat"/>
    <property type="match status" value="1"/>
</dbReference>
<dbReference type="Proteomes" id="UP000257323">
    <property type="component" value="Unassembled WGS sequence"/>
</dbReference>
<dbReference type="AlphaFoldDB" id="A0A3E2BPH5"/>